<evidence type="ECO:0000256" key="3">
    <source>
        <dbReference type="RuleBase" id="RU000363"/>
    </source>
</evidence>
<dbReference type="AlphaFoldDB" id="A0A563DYY3"/>
<evidence type="ECO:0000259" key="4">
    <source>
        <dbReference type="SMART" id="SM00822"/>
    </source>
</evidence>
<keyword evidence="2" id="KW-0560">Oxidoreductase</keyword>
<proteinExistence type="inferred from homology"/>
<evidence type="ECO:0000256" key="2">
    <source>
        <dbReference type="ARBA" id="ARBA00023002"/>
    </source>
</evidence>
<dbReference type="SMART" id="SM00822">
    <property type="entry name" value="PKS_KR"/>
    <property type="match status" value="1"/>
</dbReference>
<dbReference type="InterPro" id="IPR020904">
    <property type="entry name" value="Sc_DH/Rdtase_CS"/>
</dbReference>
<dbReference type="InterPro" id="IPR057326">
    <property type="entry name" value="KR_dom"/>
</dbReference>
<dbReference type="CDD" id="cd05233">
    <property type="entry name" value="SDR_c"/>
    <property type="match status" value="1"/>
</dbReference>
<sequence length="253" mass="26437">MNPGSVTSSGRVAVVTGAGRGLGRAFAHALLRDGFRVALLGRTMATLQEAAGEEERARPVRCDVTEEASVAEAFRAVLETWGRVDVLVNNAGEFGPTGDPDEITADAWRHTVAVNLTGSFLCAREAFRIMKAQDPRGGRIINNGSVSAHSPRPGSAAYTASKHAVTGLTKSLSLDGRPYDITCGQLDIGNAATEMTAQFGKGVRQADGSIHPEPTFDAAYAADAVVQMARLPLGVSVPSMTILAAGMPFEGRG</sequence>
<dbReference type="PRINTS" id="PR00081">
    <property type="entry name" value="GDHRDH"/>
</dbReference>
<keyword evidence="6" id="KW-1185">Reference proteome</keyword>
<gene>
    <name evidence="5" type="ORF">FGL98_13755</name>
</gene>
<comment type="similarity">
    <text evidence="1 3">Belongs to the short-chain dehydrogenases/reductases (SDR) family.</text>
</comment>
<protein>
    <submittedName>
        <fullName evidence="5">SDR family oxidoreductase</fullName>
    </submittedName>
</protein>
<dbReference type="PROSITE" id="PS00061">
    <property type="entry name" value="ADH_SHORT"/>
    <property type="match status" value="1"/>
</dbReference>
<evidence type="ECO:0000313" key="6">
    <source>
        <dbReference type="Proteomes" id="UP000320244"/>
    </source>
</evidence>
<dbReference type="OrthoDB" id="658698at2"/>
<reference evidence="5 6" key="2">
    <citation type="submission" date="2019-08" db="EMBL/GenBank/DDBJ databases">
        <title>Jejuicoccus antrihumi gen. nov., sp. nov., a new member of the family Dermacoccaceae isolated from a cave.</title>
        <authorList>
            <person name="Schumann P."/>
            <person name="Kim I.S."/>
        </authorList>
    </citation>
    <scope>NUCLEOTIDE SEQUENCE [LARGE SCALE GENOMIC DNA]</scope>
    <source>
        <strain evidence="5 6">C5-26</strain>
    </source>
</reference>
<dbReference type="Gene3D" id="3.40.50.720">
    <property type="entry name" value="NAD(P)-binding Rossmann-like Domain"/>
    <property type="match status" value="1"/>
</dbReference>
<dbReference type="SUPFAM" id="SSF51735">
    <property type="entry name" value="NAD(P)-binding Rossmann-fold domains"/>
    <property type="match status" value="1"/>
</dbReference>
<dbReference type="PANTHER" id="PTHR43669">
    <property type="entry name" value="5-KETO-D-GLUCONATE 5-REDUCTASE"/>
    <property type="match status" value="1"/>
</dbReference>
<dbReference type="PRINTS" id="PR00080">
    <property type="entry name" value="SDRFAMILY"/>
</dbReference>
<dbReference type="GO" id="GO:0016491">
    <property type="term" value="F:oxidoreductase activity"/>
    <property type="evidence" value="ECO:0007669"/>
    <property type="project" value="UniProtKB-KW"/>
</dbReference>
<dbReference type="RefSeq" id="WP_146317380.1">
    <property type="nucleotide sequence ID" value="NZ_VCQV01000019.1"/>
</dbReference>
<dbReference type="PANTHER" id="PTHR43669:SF12">
    <property type="entry name" value="BLR5618 PROTEIN"/>
    <property type="match status" value="1"/>
</dbReference>
<name>A0A563DYY3_9MICO</name>
<accession>A0A563DYY3</accession>
<evidence type="ECO:0000256" key="1">
    <source>
        <dbReference type="ARBA" id="ARBA00006484"/>
    </source>
</evidence>
<dbReference type="Proteomes" id="UP000320244">
    <property type="component" value="Unassembled WGS sequence"/>
</dbReference>
<organism evidence="5 6">
    <name type="scientific">Leekyejoonella antrihumi</name>
    <dbReference type="NCBI Taxonomy" id="1660198"/>
    <lineage>
        <taxon>Bacteria</taxon>
        <taxon>Bacillati</taxon>
        <taxon>Actinomycetota</taxon>
        <taxon>Actinomycetes</taxon>
        <taxon>Micrococcales</taxon>
        <taxon>Dermacoccaceae</taxon>
        <taxon>Leekyejoonella</taxon>
    </lineage>
</organism>
<dbReference type="FunFam" id="3.40.50.720:FF:000084">
    <property type="entry name" value="Short-chain dehydrogenase reductase"/>
    <property type="match status" value="1"/>
</dbReference>
<evidence type="ECO:0000313" key="5">
    <source>
        <dbReference type="EMBL" id="TWP35437.1"/>
    </source>
</evidence>
<comment type="caution">
    <text evidence="5">The sequence shown here is derived from an EMBL/GenBank/DDBJ whole genome shotgun (WGS) entry which is preliminary data.</text>
</comment>
<dbReference type="InterPro" id="IPR036291">
    <property type="entry name" value="NAD(P)-bd_dom_sf"/>
</dbReference>
<reference evidence="5 6" key="1">
    <citation type="submission" date="2019-05" db="EMBL/GenBank/DDBJ databases">
        <authorList>
            <person name="Lee S.D."/>
        </authorList>
    </citation>
    <scope>NUCLEOTIDE SEQUENCE [LARGE SCALE GENOMIC DNA]</scope>
    <source>
        <strain evidence="5 6">C5-26</strain>
    </source>
</reference>
<feature type="domain" description="Ketoreductase" evidence="4">
    <location>
        <begin position="11"/>
        <end position="181"/>
    </location>
</feature>
<dbReference type="Pfam" id="PF00106">
    <property type="entry name" value="adh_short"/>
    <property type="match status" value="1"/>
</dbReference>
<dbReference type="InterPro" id="IPR002347">
    <property type="entry name" value="SDR_fam"/>
</dbReference>
<dbReference type="EMBL" id="VCQV01000019">
    <property type="protein sequence ID" value="TWP35437.1"/>
    <property type="molecule type" value="Genomic_DNA"/>
</dbReference>